<feature type="compositionally biased region" description="Low complexity" evidence="3">
    <location>
        <begin position="329"/>
        <end position="344"/>
    </location>
</feature>
<proteinExistence type="predicted"/>
<dbReference type="InterPro" id="IPR016130">
    <property type="entry name" value="Tyr_Pase_AS"/>
</dbReference>
<dbReference type="SMART" id="SM00404">
    <property type="entry name" value="PTPc_motif"/>
    <property type="match status" value="1"/>
</dbReference>
<feature type="compositionally biased region" description="Polar residues" evidence="3">
    <location>
        <begin position="549"/>
        <end position="562"/>
    </location>
</feature>
<evidence type="ECO:0000259" key="4">
    <source>
        <dbReference type="PROSITE" id="PS50054"/>
    </source>
</evidence>
<dbReference type="Proteomes" id="UP000094527">
    <property type="component" value="Unassembled WGS sequence"/>
</dbReference>
<dbReference type="InterPro" id="IPR020422">
    <property type="entry name" value="TYR_PHOSPHATASE_DUAL_dom"/>
</dbReference>
<feature type="domain" description="Tyrosine specific protein phosphatases" evidence="5">
    <location>
        <begin position="156"/>
        <end position="223"/>
    </location>
</feature>
<keyword evidence="7" id="KW-1185">Reference proteome</keyword>
<dbReference type="InterPro" id="IPR000340">
    <property type="entry name" value="Dual-sp_phosphatase_cat-dom"/>
</dbReference>
<comment type="caution">
    <text evidence="6">The sequence shown here is derived from an EMBL/GenBank/DDBJ whole genome shotgun (WGS) entry which is preliminary data.</text>
</comment>
<dbReference type="InterPro" id="IPR000387">
    <property type="entry name" value="Tyr_Pase_dom"/>
</dbReference>
<dbReference type="CDD" id="cd14506">
    <property type="entry name" value="PTP_PTPDC1"/>
    <property type="match status" value="1"/>
</dbReference>
<organism evidence="6 7">
    <name type="scientific">Orchesella cincta</name>
    <name type="common">Springtail</name>
    <name type="synonym">Podura cincta</name>
    <dbReference type="NCBI Taxonomy" id="48709"/>
    <lineage>
        <taxon>Eukaryota</taxon>
        <taxon>Metazoa</taxon>
        <taxon>Ecdysozoa</taxon>
        <taxon>Arthropoda</taxon>
        <taxon>Hexapoda</taxon>
        <taxon>Collembola</taxon>
        <taxon>Entomobryomorpha</taxon>
        <taxon>Entomobryoidea</taxon>
        <taxon>Orchesellidae</taxon>
        <taxon>Orchesellinae</taxon>
        <taxon>Orchesella</taxon>
    </lineage>
</organism>
<dbReference type="InterPro" id="IPR049573">
    <property type="entry name" value="PTPDC1_PTP"/>
</dbReference>
<dbReference type="SMART" id="SM00195">
    <property type="entry name" value="DSPc"/>
    <property type="match status" value="1"/>
</dbReference>
<dbReference type="GO" id="GO:0004725">
    <property type="term" value="F:protein tyrosine phosphatase activity"/>
    <property type="evidence" value="ECO:0007669"/>
    <property type="project" value="InterPro"/>
</dbReference>
<evidence type="ECO:0000256" key="1">
    <source>
        <dbReference type="ARBA" id="ARBA00022801"/>
    </source>
</evidence>
<evidence type="ECO:0000259" key="5">
    <source>
        <dbReference type="PROSITE" id="PS50056"/>
    </source>
</evidence>
<name>A0A1D2N6H6_ORCCI</name>
<evidence type="ECO:0000313" key="6">
    <source>
        <dbReference type="EMBL" id="ODN00576.1"/>
    </source>
</evidence>
<dbReference type="GO" id="GO:0060271">
    <property type="term" value="P:cilium assembly"/>
    <property type="evidence" value="ECO:0007669"/>
    <property type="project" value="InterPro"/>
</dbReference>
<protein>
    <submittedName>
        <fullName evidence="6">Protein tyrosine phosphatase domain-containing protein 1</fullName>
    </submittedName>
</protein>
<dbReference type="InterPro" id="IPR050561">
    <property type="entry name" value="PTP"/>
</dbReference>
<dbReference type="InterPro" id="IPR003595">
    <property type="entry name" value="Tyr_Pase_cat"/>
</dbReference>
<accession>A0A1D2N6H6</accession>
<dbReference type="PANTHER" id="PTHR23339">
    <property type="entry name" value="TYROSINE SPECIFIC PROTEIN PHOSPHATASE AND DUAL SPECIFICITY PROTEIN PHOSPHATASE"/>
    <property type="match status" value="1"/>
</dbReference>
<evidence type="ECO:0000256" key="2">
    <source>
        <dbReference type="ARBA" id="ARBA00022912"/>
    </source>
</evidence>
<dbReference type="Pfam" id="PF00782">
    <property type="entry name" value="DSPc"/>
    <property type="match status" value="1"/>
</dbReference>
<dbReference type="Gene3D" id="3.90.190.10">
    <property type="entry name" value="Protein tyrosine phosphatase superfamily"/>
    <property type="match status" value="1"/>
</dbReference>
<feature type="region of interest" description="Disordered" evidence="3">
    <location>
        <begin position="537"/>
        <end position="562"/>
    </location>
</feature>
<evidence type="ECO:0000313" key="7">
    <source>
        <dbReference type="Proteomes" id="UP000094527"/>
    </source>
</evidence>
<dbReference type="AlphaFoldDB" id="A0A1D2N6H6"/>
<dbReference type="OMA" id="GEHASCS"/>
<reference evidence="6 7" key="1">
    <citation type="journal article" date="2016" name="Genome Biol. Evol.">
        <title>Gene Family Evolution Reflects Adaptation to Soil Environmental Stressors in the Genome of the Collembolan Orchesella cincta.</title>
        <authorList>
            <person name="Faddeeva-Vakhrusheva A."/>
            <person name="Derks M.F."/>
            <person name="Anvar S.Y."/>
            <person name="Agamennone V."/>
            <person name="Suring W."/>
            <person name="Smit S."/>
            <person name="van Straalen N.M."/>
            <person name="Roelofs D."/>
        </authorList>
    </citation>
    <scope>NUCLEOTIDE SEQUENCE [LARGE SCALE GENOMIC DNA]</scope>
    <source>
        <tissue evidence="6">Mixed pool</tissue>
    </source>
</reference>
<dbReference type="PROSITE" id="PS50054">
    <property type="entry name" value="TYR_PHOSPHATASE_DUAL"/>
    <property type="match status" value="1"/>
</dbReference>
<keyword evidence="1" id="KW-0378">Hydrolase</keyword>
<dbReference type="InterPro" id="IPR029021">
    <property type="entry name" value="Prot-tyrosine_phosphatase-like"/>
</dbReference>
<feature type="region of interest" description="Disordered" evidence="3">
    <location>
        <begin position="308"/>
        <end position="346"/>
    </location>
</feature>
<dbReference type="PROSITE" id="PS00383">
    <property type="entry name" value="TYR_PHOSPHATASE_1"/>
    <property type="match status" value="1"/>
</dbReference>
<dbReference type="EMBL" id="LJIJ01000198">
    <property type="protein sequence ID" value="ODN00576.1"/>
    <property type="molecule type" value="Genomic_DNA"/>
</dbReference>
<dbReference type="PROSITE" id="PS50056">
    <property type="entry name" value="TYR_PHOSPHATASE_2"/>
    <property type="match status" value="1"/>
</dbReference>
<dbReference type="OrthoDB" id="6757593at2759"/>
<sequence>MDDFTVPGSVVGHSNSEPINLQSNYNKFSESFRRVAPPQLQCTVFCGGKRCKYESATFWGADACAINGVYSHWIIDDILAMSRLSTPQIEEFDVIGQFHTMGIKSVINLEVPGEHASCSLTPLHPGGFAYDPTALMDNGIYFYNYAWRDYAEASLAHLLDMVKVLSFAVSQGKVAIHCHAGLGRTGVLIACYLVYAMRLRANDAIRLVRNKRPGSIPSRLHILCVQQFEQFILPNCIIYCNRDILKDKKLQDFTLQQYLKRQKFILHGRECKTLRHIPKILNVICERLLLLCGQPAVMPSTLDDDEPLPIAGTPDTIASPDGIGTMDGSMSPRSDSQPPSSSNSCIMDSRLQLGEKPYKPDEIVRALLSDHINMSEGLARYVRQYRLELNHKGLGAWLRLAKEKNLYVLTTLLYYWLEHLRVALFGSEELTTVVLHAADARATLRKLPLEISATVDYILHFIANLEPEPTELEAVLKRFAAAITHRIVPTVTDTVIYQGFHTQIPDKGKSRKLNDGTLNKLMTVLYGIAILHNSNLQLPPERMEEKPNGESSTNVQETQTNT</sequence>
<evidence type="ECO:0000256" key="3">
    <source>
        <dbReference type="SAM" id="MobiDB-lite"/>
    </source>
</evidence>
<dbReference type="STRING" id="48709.A0A1D2N6H6"/>
<feature type="domain" description="Tyrosine-protein phosphatase" evidence="4">
    <location>
        <begin position="69"/>
        <end position="235"/>
    </location>
</feature>
<dbReference type="FunFam" id="3.90.190.10:FF:000157">
    <property type="entry name" value="Protein-tyrosine phosphatase"/>
    <property type="match status" value="1"/>
</dbReference>
<dbReference type="SUPFAM" id="SSF52799">
    <property type="entry name" value="(Phosphotyrosine protein) phosphatases II"/>
    <property type="match status" value="1"/>
</dbReference>
<keyword evidence="2" id="KW-0904">Protein phosphatase</keyword>
<gene>
    <name evidence="6" type="ORF">Ocin01_06099</name>
</gene>